<proteinExistence type="predicted"/>
<evidence type="ECO:0000313" key="3">
    <source>
        <dbReference type="EMBL" id="NER65876.1"/>
    </source>
</evidence>
<name>A0A6B3NV75_9PSED</name>
<dbReference type="InterPro" id="IPR024973">
    <property type="entry name" value="ESPR"/>
</dbReference>
<gene>
    <name evidence="3" type="ORF">G3436_20920</name>
</gene>
<dbReference type="RefSeq" id="WP_163948994.1">
    <property type="nucleotide sequence ID" value="NZ_JAAHBU010000335.1"/>
</dbReference>
<sequence length="48" mass="4865">MNKHLYRIVFNKARGLLMVVAENVASQGKAPGVTSGPVAGPAGGSAEL</sequence>
<dbReference type="EMBL" id="JAAHBU010000335">
    <property type="protein sequence ID" value="NER65876.1"/>
    <property type="molecule type" value="Genomic_DNA"/>
</dbReference>
<feature type="compositionally biased region" description="Low complexity" evidence="1">
    <location>
        <begin position="30"/>
        <end position="48"/>
    </location>
</feature>
<organism evidence="3 4">
    <name type="scientific">Pseudomonas brassicae</name>
    <dbReference type="NCBI Taxonomy" id="2708063"/>
    <lineage>
        <taxon>Bacteria</taxon>
        <taxon>Pseudomonadati</taxon>
        <taxon>Pseudomonadota</taxon>
        <taxon>Gammaproteobacteria</taxon>
        <taxon>Pseudomonadales</taxon>
        <taxon>Pseudomonadaceae</taxon>
        <taxon>Pseudomonas</taxon>
    </lineage>
</organism>
<dbReference type="AlphaFoldDB" id="A0A6B3NV75"/>
<comment type="caution">
    <text evidence="3">The sequence shown here is derived from an EMBL/GenBank/DDBJ whole genome shotgun (WGS) entry which is preliminary data.</text>
</comment>
<protein>
    <recommendedName>
        <fullName evidence="2">ESPR domain-containing protein</fullName>
    </recommendedName>
</protein>
<feature type="region of interest" description="Disordered" evidence="1">
    <location>
        <begin position="27"/>
        <end position="48"/>
    </location>
</feature>
<feature type="domain" description="ESPR" evidence="2">
    <location>
        <begin position="1"/>
        <end position="45"/>
    </location>
</feature>
<accession>A0A6B3NV75</accession>
<keyword evidence="4" id="KW-1185">Reference proteome</keyword>
<evidence type="ECO:0000313" key="4">
    <source>
        <dbReference type="Proteomes" id="UP000482634"/>
    </source>
</evidence>
<dbReference type="Proteomes" id="UP000482634">
    <property type="component" value="Unassembled WGS sequence"/>
</dbReference>
<reference evidence="3 4" key="1">
    <citation type="submission" date="2020-02" db="EMBL/GenBank/DDBJ databases">
        <title>Broccoli isolated Pseudomonas sp.</title>
        <authorList>
            <person name="Fujikawa T."/>
            <person name="Sawada H."/>
        </authorList>
    </citation>
    <scope>NUCLEOTIDE SEQUENCE [LARGE SCALE GENOMIC DNA]</scope>
    <source>
        <strain evidence="3 4">MAFF212427</strain>
    </source>
</reference>
<dbReference type="Pfam" id="PF13018">
    <property type="entry name" value="ESPR"/>
    <property type="match status" value="1"/>
</dbReference>
<evidence type="ECO:0000259" key="2">
    <source>
        <dbReference type="Pfam" id="PF13018"/>
    </source>
</evidence>
<evidence type="ECO:0000256" key="1">
    <source>
        <dbReference type="SAM" id="MobiDB-lite"/>
    </source>
</evidence>
<feature type="non-terminal residue" evidence="3">
    <location>
        <position position="48"/>
    </location>
</feature>